<organism evidence="5 6">
    <name type="scientific">Thermogymnomonas acidicola</name>
    <dbReference type="NCBI Taxonomy" id="399579"/>
    <lineage>
        <taxon>Archaea</taxon>
        <taxon>Methanobacteriati</taxon>
        <taxon>Thermoplasmatota</taxon>
        <taxon>Thermoplasmata</taxon>
        <taxon>Thermoplasmatales</taxon>
        <taxon>Thermogymnomonas</taxon>
    </lineage>
</organism>
<dbReference type="PIRSF" id="PIRSF001365">
    <property type="entry name" value="DHDPS"/>
    <property type="match status" value="1"/>
</dbReference>
<dbReference type="CDD" id="cd00408">
    <property type="entry name" value="DHDPS-like"/>
    <property type="match status" value="1"/>
</dbReference>
<keyword evidence="1" id="KW-0456">Lyase</keyword>
<dbReference type="RefSeq" id="WP_188680519.1">
    <property type="nucleotide sequence ID" value="NZ_BMNY01000001.1"/>
</dbReference>
<dbReference type="PROSITE" id="PS00666">
    <property type="entry name" value="DHDPS_2"/>
    <property type="match status" value="1"/>
</dbReference>
<evidence type="ECO:0000313" key="5">
    <source>
        <dbReference type="EMBL" id="GGM72199.1"/>
    </source>
</evidence>
<accession>A0AA37BRK5</accession>
<feature type="active site" description="Schiff-base intermediate with substrate" evidence="3">
    <location>
        <position position="158"/>
    </location>
</feature>
<dbReference type="SUPFAM" id="SSF51569">
    <property type="entry name" value="Aldolase"/>
    <property type="match status" value="1"/>
</dbReference>
<gene>
    <name evidence="5" type="ORF">GCM10007108_08020</name>
</gene>
<keyword evidence="2" id="KW-0704">Schiff base</keyword>
<dbReference type="GO" id="GO:0008675">
    <property type="term" value="F:2-dehydro-3-deoxy-phosphogluconate aldolase activity"/>
    <property type="evidence" value="ECO:0007669"/>
    <property type="project" value="UniProtKB-ARBA"/>
</dbReference>
<dbReference type="GO" id="GO:0005829">
    <property type="term" value="C:cytosol"/>
    <property type="evidence" value="ECO:0007669"/>
    <property type="project" value="TreeGrafter"/>
</dbReference>
<evidence type="ECO:0000256" key="2">
    <source>
        <dbReference type="ARBA" id="ARBA00023270"/>
    </source>
</evidence>
<reference evidence="5" key="1">
    <citation type="journal article" date="2014" name="Int. J. Syst. Evol. Microbiol.">
        <title>Complete genome sequence of Corynebacterium casei LMG S-19264T (=DSM 44701T), isolated from a smear-ripened cheese.</title>
        <authorList>
            <consortium name="US DOE Joint Genome Institute (JGI-PGF)"/>
            <person name="Walter F."/>
            <person name="Albersmeier A."/>
            <person name="Kalinowski J."/>
            <person name="Ruckert C."/>
        </authorList>
    </citation>
    <scope>NUCLEOTIDE SEQUENCE</scope>
    <source>
        <strain evidence="5">JCM 13583</strain>
    </source>
</reference>
<sequence length="291" mass="32340">MAKAMVAAVTPFRNGSLDREAASRLVEFARAMGFDGLFFGSSTGWSAALSRKQHMELMEFAASQGGVEVLAGISRNNVDETLEMGRFVSDLGIRRAVLVTPYYHRYSQASMFRYFSLISSSLDLDVYLYDNPALTGTSLSLETVRRLHEECSNVVGIKDSSGSVKRIAELAGLGISVFQGKDSVLLESIEAGAEGGICSTANFTNLTAVIVHGEKEEAREAQERVKRVVEVISKYEVPVIHNYLFRRIVLGEAEPSSYTVEPFQEIHPSPELEEVERECRSFFKRRRYAEV</sequence>
<dbReference type="PANTHER" id="PTHR12128">
    <property type="entry name" value="DIHYDRODIPICOLINATE SYNTHASE"/>
    <property type="match status" value="1"/>
</dbReference>
<dbReference type="SMART" id="SM01130">
    <property type="entry name" value="DHDPS"/>
    <property type="match status" value="1"/>
</dbReference>
<name>A0AA37BRK5_9ARCH</name>
<dbReference type="Gene3D" id="3.20.20.70">
    <property type="entry name" value="Aldolase class I"/>
    <property type="match status" value="1"/>
</dbReference>
<dbReference type="PANTHER" id="PTHR12128:SF28">
    <property type="entry name" value="2-DEHYDRO-3-DEOXY-D-GLUCONATE ALDOLASE YAGE-RELATED"/>
    <property type="match status" value="1"/>
</dbReference>
<comment type="caution">
    <text evidence="5">The sequence shown here is derived from an EMBL/GenBank/DDBJ whole genome shotgun (WGS) entry which is preliminary data.</text>
</comment>
<evidence type="ECO:0000256" key="4">
    <source>
        <dbReference type="PIRSR" id="PIRSR001365-2"/>
    </source>
</evidence>
<dbReference type="PRINTS" id="PR00146">
    <property type="entry name" value="DHPICSNTHASE"/>
</dbReference>
<evidence type="ECO:0000256" key="3">
    <source>
        <dbReference type="PIRSR" id="PIRSR001365-1"/>
    </source>
</evidence>
<reference evidence="5" key="2">
    <citation type="submission" date="2022-09" db="EMBL/GenBank/DDBJ databases">
        <authorList>
            <person name="Sun Q."/>
            <person name="Ohkuma M."/>
        </authorList>
    </citation>
    <scope>NUCLEOTIDE SEQUENCE</scope>
    <source>
        <strain evidence="5">JCM 13583</strain>
    </source>
</reference>
<dbReference type="AlphaFoldDB" id="A0AA37BRK5"/>
<dbReference type="InterPro" id="IPR020625">
    <property type="entry name" value="Schiff_base-form_aldolases_AS"/>
</dbReference>
<dbReference type="InterPro" id="IPR002220">
    <property type="entry name" value="DapA-like"/>
</dbReference>
<evidence type="ECO:0000313" key="6">
    <source>
        <dbReference type="Proteomes" id="UP000632195"/>
    </source>
</evidence>
<keyword evidence="6" id="KW-1185">Reference proteome</keyword>
<evidence type="ECO:0008006" key="7">
    <source>
        <dbReference type="Google" id="ProtNLM"/>
    </source>
</evidence>
<dbReference type="Pfam" id="PF00701">
    <property type="entry name" value="DHDPS"/>
    <property type="match status" value="1"/>
</dbReference>
<dbReference type="Proteomes" id="UP000632195">
    <property type="component" value="Unassembled WGS sequence"/>
</dbReference>
<feature type="binding site" evidence="4">
    <location>
        <position position="43"/>
    </location>
    <ligand>
        <name>pyruvate</name>
        <dbReference type="ChEBI" id="CHEBI:15361"/>
    </ligand>
</feature>
<feature type="binding site" evidence="4">
    <location>
        <position position="197"/>
    </location>
    <ligand>
        <name>pyruvate</name>
        <dbReference type="ChEBI" id="CHEBI:15361"/>
    </ligand>
</feature>
<dbReference type="InterPro" id="IPR013785">
    <property type="entry name" value="Aldolase_TIM"/>
</dbReference>
<evidence type="ECO:0000256" key="1">
    <source>
        <dbReference type="ARBA" id="ARBA00023239"/>
    </source>
</evidence>
<feature type="active site" description="Proton donor/acceptor" evidence="3">
    <location>
        <position position="129"/>
    </location>
</feature>
<dbReference type="EMBL" id="BMNY01000001">
    <property type="protein sequence ID" value="GGM72199.1"/>
    <property type="molecule type" value="Genomic_DNA"/>
</dbReference>
<protein>
    <recommendedName>
        <fullName evidence="7">4-hydroxy-tetrahydrodipicolinate synthase</fullName>
    </recommendedName>
</protein>
<proteinExistence type="predicted"/>